<comment type="caution">
    <text evidence="1">The sequence shown here is derived from an EMBL/GenBank/DDBJ whole genome shotgun (WGS) entry which is preliminary data.</text>
</comment>
<protein>
    <submittedName>
        <fullName evidence="1">Uncharacterized protein</fullName>
    </submittedName>
</protein>
<accession>A0A0F9TA85</accession>
<evidence type="ECO:0000313" key="1">
    <source>
        <dbReference type="EMBL" id="KKN71837.1"/>
    </source>
</evidence>
<name>A0A0F9TA85_9ZZZZ</name>
<proteinExistence type="predicted"/>
<dbReference type="EMBL" id="LAZR01000375">
    <property type="protein sequence ID" value="KKN71837.1"/>
    <property type="molecule type" value="Genomic_DNA"/>
</dbReference>
<dbReference type="AlphaFoldDB" id="A0A0F9TA85"/>
<reference evidence="1" key="1">
    <citation type="journal article" date="2015" name="Nature">
        <title>Complex archaea that bridge the gap between prokaryotes and eukaryotes.</title>
        <authorList>
            <person name="Spang A."/>
            <person name="Saw J.H."/>
            <person name="Jorgensen S.L."/>
            <person name="Zaremba-Niedzwiedzka K."/>
            <person name="Martijn J."/>
            <person name="Lind A.E."/>
            <person name="van Eijk R."/>
            <person name="Schleper C."/>
            <person name="Guy L."/>
            <person name="Ettema T.J."/>
        </authorList>
    </citation>
    <scope>NUCLEOTIDE SEQUENCE</scope>
</reference>
<sequence length="150" mass="17574">MSELEYWCSPYKITYPYRQVTWLLDAMKELRVGIWPPHPEGRSSGYIDPRIVLKSGEYKAYTENIGNVAGTLERRLKKTGYDGAMAYLVYSCGLSYHEVGRLFCIPEAKTIENVELAIRYCCGRKDKRSTYYQYKKICHDYAQRKQKEIT</sequence>
<organism evidence="1">
    <name type="scientific">marine sediment metagenome</name>
    <dbReference type="NCBI Taxonomy" id="412755"/>
    <lineage>
        <taxon>unclassified sequences</taxon>
        <taxon>metagenomes</taxon>
        <taxon>ecological metagenomes</taxon>
    </lineage>
</organism>
<gene>
    <name evidence="1" type="ORF">LCGC14_0416910</name>
</gene>